<evidence type="ECO:0000256" key="1">
    <source>
        <dbReference type="ARBA" id="ARBA00004651"/>
    </source>
</evidence>
<evidence type="ECO:0000259" key="11">
    <source>
        <dbReference type="PROSITE" id="PS50042"/>
    </source>
</evidence>
<keyword evidence="6" id="KW-0915">Sodium</keyword>
<feature type="transmembrane region" description="Helical" evidence="10">
    <location>
        <begin position="280"/>
        <end position="298"/>
    </location>
</feature>
<evidence type="ECO:0000256" key="4">
    <source>
        <dbReference type="ARBA" id="ARBA00022692"/>
    </source>
</evidence>
<dbReference type="PANTHER" id="PTHR10110">
    <property type="entry name" value="SODIUM/HYDROGEN EXCHANGER"/>
    <property type="match status" value="1"/>
</dbReference>
<dbReference type="InterPro" id="IPR018422">
    <property type="entry name" value="Cation/H_exchanger_CPA1"/>
</dbReference>
<name>A4TWF8_9PROT</name>
<dbReference type="GO" id="GO:0015385">
    <property type="term" value="F:sodium:proton antiporter activity"/>
    <property type="evidence" value="ECO:0007669"/>
    <property type="project" value="InterPro"/>
</dbReference>
<dbReference type="GO" id="GO:0015386">
    <property type="term" value="F:potassium:proton antiporter activity"/>
    <property type="evidence" value="ECO:0007669"/>
    <property type="project" value="TreeGrafter"/>
</dbReference>
<dbReference type="GO" id="GO:0098719">
    <property type="term" value="P:sodium ion import across plasma membrane"/>
    <property type="evidence" value="ECO:0007669"/>
    <property type="project" value="TreeGrafter"/>
</dbReference>
<feature type="transmembrane region" description="Helical" evidence="10">
    <location>
        <begin position="131"/>
        <end position="151"/>
    </location>
</feature>
<dbReference type="Pfam" id="PF00027">
    <property type="entry name" value="cNMP_binding"/>
    <property type="match status" value="1"/>
</dbReference>
<evidence type="ECO:0000256" key="6">
    <source>
        <dbReference type="ARBA" id="ARBA00023053"/>
    </source>
</evidence>
<dbReference type="AlphaFoldDB" id="A4TWF8"/>
<feature type="transmembrane region" description="Helical" evidence="10">
    <location>
        <begin position="24"/>
        <end position="49"/>
    </location>
</feature>
<evidence type="ECO:0000256" key="8">
    <source>
        <dbReference type="ARBA" id="ARBA00023136"/>
    </source>
</evidence>
<keyword evidence="7" id="KW-0406">Ion transport</keyword>
<evidence type="ECO:0000313" key="12">
    <source>
        <dbReference type="EMBL" id="CAM74965.1"/>
    </source>
</evidence>
<dbReference type="InterPro" id="IPR018490">
    <property type="entry name" value="cNMP-bd_dom_sf"/>
</dbReference>
<keyword evidence="9" id="KW-0739">Sodium transport</keyword>
<dbReference type="PRINTS" id="PR00103">
    <property type="entry name" value="CAMPKINASE"/>
</dbReference>
<feature type="transmembrane region" description="Helical" evidence="10">
    <location>
        <begin position="252"/>
        <end position="274"/>
    </location>
</feature>
<comment type="subcellular location">
    <subcellularLocation>
        <location evidence="1">Cell membrane</location>
        <topology evidence="1">Multi-pass membrane protein</topology>
    </subcellularLocation>
</comment>
<reference evidence="12" key="1">
    <citation type="journal article" date="2007" name="J. Bacteriol.">
        <title>Comparative genome analysis of four magnetotactic bacteria reveals a complex set of group-specific genes implicated in magnetosome biomineralization and function.</title>
        <authorList>
            <person name="Richter M."/>
            <person name="Kube M."/>
            <person name="Bazylinski D.A."/>
            <person name="Lombardot T."/>
            <person name="Gloeckner F.O."/>
            <person name="Reinhardt R."/>
            <person name="Schueler D."/>
        </authorList>
    </citation>
    <scope>NUCLEOTIDE SEQUENCE</scope>
    <source>
        <strain evidence="12">MSR-1</strain>
    </source>
</reference>
<feature type="transmembrane region" description="Helical" evidence="10">
    <location>
        <begin position="61"/>
        <end position="82"/>
    </location>
</feature>
<dbReference type="Gene3D" id="6.10.140.1330">
    <property type="match status" value="1"/>
</dbReference>
<dbReference type="PROSITE" id="PS00888">
    <property type="entry name" value="CNMP_BINDING_1"/>
    <property type="match status" value="1"/>
</dbReference>
<feature type="transmembrane region" description="Helical" evidence="10">
    <location>
        <begin position="387"/>
        <end position="407"/>
    </location>
</feature>
<dbReference type="GO" id="GO:0051453">
    <property type="term" value="P:regulation of intracellular pH"/>
    <property type="evidence" value="ECO:0007669"/>
    <property type="project" value="TreeGrafter"/>
</dbReference>
<dbReference type="PANTHER" id="PTHR10110:SF86">
    <property type="entry name" value="SODIUM_HYDROGEN EXCHANGER 7"/>
    <property type="match status" value="1"/>
</dbReference>
<keyword evidence="4 10" id="KW-0812">Transmembrane</keyword>
<dbReference type="CDD" id="cd00038">
    <property type="entry name" value="CAP_ED"/>
    <property type="match status" value="1"/>
</dbReference>
<dbReference type="InterPro" id="IPR018488">
    <property type="entry name" value="cNMP-bd_CS"/>
</dbReference>
<dbReference type="SMART" id="SM00100">
    <property type="entry name" value="cNMP"/>
    <property type="match status" value="1"/>
</dbReference>
<keyword evidence="3" id="KW-1003">Cell membrane</keyword>
<proteinExistence type="predicted"/>
<dbReference type="Pfam" id="PF00999">
    <property type="entry name" value="Na_H_Exchanger"/>
    <property type="match status" value="1"/>
</dbReference>
<dbReference type="InterPro" id="IPR014710">
    <property type="entry name" value="RmlC-like_jellyroll"/>
</dbReference>
<evidence type="ECO:0000256" key="2">
    <source>
        <dbReference type="ARBA" id="ARBA00022448"/>
    </source>
</evidence>
<feature type="transmembrane region" description="Helical" evidence="10">
    <location>
        <begin position="102"/>
        <end position="119"/>
    </location>
</feature>
<feature type="transmembrane region" description="Helical" evidence="10">
    <location>
        <begin position="419"/>
        <end position="439"/>
    </location>
</feature>
<feature type="transmembrane region" description="Helical" evidence="10">
    <location>
        <begin position="347"/>
        <end position="375"/>
    </location>
</feature>
<sequence length="868" mass="92739">MVGGLDQNGIDIFPDTGSSGTSKAFIRMHGIAMVMLGVTGLLALVTLLVPVAARANVAFSLVLAAAGIALGVLIDQIPHLGLGGPIDDFFSALGHFDLSSEAFILVFLPVLLFETAIAIDVRRLVDDVAPILLLAVVAVLLSTFIVGFSLAAVTDMGVIACLLLAAIVSTTDPIAVVGIFRDLGVPHRLSLLVEGESLFNDAAAISLFALFVGMMTGERQADVLTGVLAFARGFAGGLLFGYVCGRLVCWSFILLRGQSAAEITLTVAAAYLVFLLGEHYLHVSGVVAVVTTALVISYEGRTRVSAETWTSLIDVWRQVGYWASCLIFLLATMRVPEMLAGMTGSDIVALAVLIGSALLARALVLFGLFPGLAALGWAEPISAPLRAVVLWGGLRGAISLALALAVLENPHIPDTVKSFVSVMCTGFVLFTLFVNAPLLRPLIRLFGLDRLSPSDMTVRGRAIAAALAEVRHRVTDAAADYGIDHGSAVALADSYTGRLSAAELEMAQTATPTIAEDTRSGLMMLAAREHGIYLRHYRDGKISGRITRTLLSCAARLQDGVKIDGAAGYDAASAGILAFSRKFRLALALHRRFGLEGILSDEIANRFEVLLMLQAAIRELSDFAANKLPLMVAEDAVGRITATIAVRMDAVDTALAALRLQYSDFSQALQLQYLERAAIRIEEAEYARLRSEAVVGHEVYSNLMAELDLRKQRLAHRPAMDLQLGPRKLVEGVPLFKTLSPEQLSRIIDLLHPMLAVPGDFIIRKGEVGDGMFFVASGAVEVRTETNRLRRGSGDFFGEMALLSHAPRNADVVALGFCSLLVLHARDFSALLNTSAEIRDCIHETSRLRAASLPETPMAEAEPLPAPS</sequence>
<dbReference type="InterPro" id="IPR000595">
    <property type="entry name" value="cNMP-bd_dom"/>
</dbReference>
<feature type="transmembrane region" description="Helical" evidence="10">
    <location>
        <begin position="223"/>
        <end position="245"/>
    </location>
</feature>
<dbReference type="SUPFAM" id="SSF51206">
    <property type="entry name" value="cAMP-binding domain-like"/>
    <property type="match status" value="1"/>
</dbReference>
<protein>
    <submittedName>
        <fullName evidence="12">Na+/H+ Antiporter</fullName>
    </submittedName>
</protein>
<feature type="transmembrane region" description="Helical" evidence="10">
    <location>
        <begin position="157"/>
        <end position="177"/>
    </location>
</feature>
<evidence type="ECO:0000256" key="10">
    <source>
        <dbReference type="SAM" id="Phobius"/>
    </source>
</evidence>
<keyword evidence="8 10" id="KW-0472">Membrane</keyword>
<evidence type="ECO:0000256" key="9">
    <source>
        <dbReference type="ARBA" id="ARBA00023201"/>
    </source>
</evidence>
<keyword evidence="5 10" id="KW-1133">Transmembrane helix</keyword>
<keyword evidence="2" id="KW-0813">Transport</keyword>
<evidence type="ECO:0000256" key="5">
    <source>
        <dbReference type="ARBA" id="ARBA00022989"/>
    </source>
</evidence>
<gene>
    <name evidence="12" type="ORF">MGR_3752</name>
</gene>
<evidence type="ECO:0000256" key="3">
    <source>
        <dbReference type="ARBA" id="ARBA00022475"/>
    </source>
</evidence>
<dbReference type="PROSITE" id="PS50042">
    <property type="entry name" value="CNMP_BINDING_3"/>
    <property type="match status" value="1"/>
</dbReference>
<evidence type="ECO:0000256" key="7">
    <source>
        <dbReference type="ARBA" id="ARBA00023065"/>
    </source>
</evidence>
<dbReference type="GO" id="GO:0005886">
    <property type="term" value="C:plasma membrane"/>
    <property type="evidence" value="ECO:0007669"/>
    <property type="project" value="UniProtKB-SubCell"/>
</dbReference>
<dbReference type="EMBL" id="CU459003">
    <property type="protein sequence ID" value="CAM74965.1"/>
    <property type="molecule type" value="Genomic_DNA"/>
</dbReference>
<accession>A4TWF8</accession>
<feature type="domain" description="Cyclic nucleotide-binding" evidence="11">
    <location>
        <begin position="735"/>
        <end position="839"/>
    </location>
</feature>
<feature type="transmembrane region" description="Helical" evidence="10">
    <location>
        <begin position="198"/>
        <end position="217"/>
    </location>
</feature>
<organism evidence="12">
    <name type="scientific">Magnetospirillum gryphiswaldense</name>
    <dbReference type="NCBI Taxonomy" id="55518"/>
    <lineage>
        <taxon>Bacteria</taxon>
        <taxon>Pseudomonadati</taxon>
        <taxon>Pseudomonadota</taxon>
        <taxon>Alphaproteobacteria</taxon>
        <taxon>Rhodospirillales</taxon>
        <taxon>Rhodospirillaceae</taxon>
        <taxon>Magnetospirillum</taxon>
    </lineage>
</organism>
<dbReference type="Gene3D" id="2.60.120.10">
    <property type="entry name" value="Jelly Rolls"/>
    <property type="match status" value="1"/>
</dbReference>
<dbReference type="InterPro" id="IPR006153">
    <property type="entry name" value="Cation/H_exchanger_TM"/>
</dbReference>